<evidence type="ECO:0000313" key="1">
    <source>
        <dbReference type="EMBL" id="SES25720.1"/>
    </source>
</evidence>
<evidence type="ECO:0000313" key="2">
    <source>
        <dbReference type="Proteomes" id="UP000198929"/>
    </source>
</evidence>
<dbReference type="AlphaFoldDB" id="A0A1H9VVB4"/>
<protein>
    <submittedName>
        <fullName evidence="1">Uncharacterized conserved protein, DUF885 familyt</fullName>
    </submittedName>
</protein>
<proteinExistence type="predicted"/>
<dbReference type="EMBL" id="FOGQ01000014">
    <property type="protein sequence ID" value="SES25720.1"/>
    <property type="molecule type" value="Genomic_DNA"/>
</dbReference>
<sequence>MTSQSHDYDSESPARQPSLLDATCENFVYDLVDISPTRATELGLLGYDDRLQDFSPEYWDSIADRIRDLIADVDALNDGTDDSDDDDDFDDIDHVTAAILRDRLGLHLELHHQGECLRLLNNIESPVQTIRDTFSLMPRDTPEQIDNIASRLSQVAQSLHGYRESLAEAASQGNVAAHRQIDAVISQCEELSYEGSMLEELGVDPESAPVESAKRAFSEMADWLSTELSPLAPHEDAVGRERYELLSEYYLGFQTDLDEAYEWGLDQLHQIVGKQKKLSRTLFDDDCPVRVAYRRLNEEPRYRLNGTEELQEWMQKVSARAIEDLDSTHFTIPEELKTLECRIDPAGSGGIFYTPPTEDFSRPGTMWWSVPKGQETFHTWQELATVYHEGVPGHHLQMGITLTEKDNLNLWRRAVNWHAGHGEGWALYAESLMAEFGYLQDPGFQMGLLDSQRLRAARVVLDIGVHLGKKVPEGTGVWDGSYAKAFLRDNTAMDEMNLSFELDRYLGWAGQAPSYALGERAWQNLRHDALAEGQTLTEFHDAALKLGSMPMDLLRNEVLNG</sequence>
<dbReference type="PANTHER" id="PTHR33361">
    <property type="entry name" value="GLR0591 PROTEIN"/>
    <property type="match status" value="1"/>
</dbReference>
<dbReference type="Pfam" id="PF05960">
    <property type="entry name" value="DUF885"/>
    <property type="match status" value="1"/>
</dbReference>
<dbReference type="Proteomes" id="UP000198929">
    <property type="component" value="Unassembled WGS sequence"/>
</dbReference>
<dbReference type="STRING" id="1121357.SAMN05661109_02420"/>
<name>A0A1H9VVB4_9CORY</name>
<organism evidence="1 2">
    <name type="scientific">Corynebacterium cystitidis DSM 20524</name>
    <dbReference type="NCBI Taxonomy" id="1121357"/>
    <lineage>
        <taxon>Bacteria</taxon>
        <taxon>Bacillati</taxon>
        <taxon>Actinomycetota</taxon>
        <taxon>Actinomycetes</taxon>
        <taxon>Mycobacteriales</taxon>
        <taxon>Corynebacteriaceae</taxon>
        <taxon>Corynebacterium</taxon>
    </lineage>
</organism>
<dbReference type="RefSeq" id="WP_092260497.1">
    <property type="nucleotide sequence ID" value="NZ_CP047199.1"/>
</dbReference>
<accession>A0A1H9VVB4</accession>
<dbReference type="PANTHER" id="PTHR33361:SF2">
    <property type="entry name" value="DUF885 DOMAIN-CONTAINING PROTEIN"/>
    <property type="match status" value="1"/>
</dbReference>
<reference evidence="2" key="1">
    <citation type="submission" date="2016-10" db="EMBL/GenBank/DDBJ databases">
        <authorList>
            <person name="Varghese N."/>
            <person name="Submissions S."/>
        </authorList>
    </citation>
    <scope>NUCLEOTIDE SEQUENCE [LARGE SCALE GENOMIC DNA]</scope>
    <source>
        <strain evidence="2">DSM 20524</strain>
    </source>
</reference>
<keyword evidence="2" id="KW-1185">Reference proteome</keyword>
<dbReference type="InterPro" id="IPR010281">
    <property type="entry name" value="DUF885"/>
</dbReference>
<gene>
    <name evidence="1" type="ORF">SAMN05661109_02420</name>
</gene>